<feature type="transmembrane region" description="Helical" evidence="2">
    <location>
        <begin position="389"/>
        <end position="410"/>
    </location>
</feature>
<dbReference type="EMBL" id="HBGK01049340">
    <property type="protein sequence ID" value="CAD9309150.1"/>
    <property type="molecule type" value="Transcribed_RNA"/>
</dbReference>
<name>A0A7S1VRT6_9STRA</name>
<proteinExistence type="predicted"/>
<feature type="transmembrane region" description="Helical" evidence="2">
    <location>
        <begin position="296"/>
        <end position="329"/>
    </location>
</feature>
<dbReference type="GO" id="GO:0008654">
    <property type="term" value="P:phospholipid biosynthetic process"/>
    <property type="evidence" value="ECO:0007669"/>
    <property type="project" value="TreeGrafter"/>
</dbReference>
<keyword evidence="1" id="KW-0175">Coiled coil</keyword>
<dbReference type="InterPro" id="IPR002123">
    <property type="entry name" value="Plipid/glycerol_acylTrfase"/>
</dbReference>
<keyword evidence="2" id="KW-1133">Transmembrane helix</keyword>
<protein>
    <recommendedName>
        <fullName evidence="3">Phospholipid/glycerol acyltransferase domain-containing protein</fullName>
    </recommendedName>
</protein>
<feature type="coiled-coil region" evidence="1">
    <location>
        <begin position="211"/>
        <end position="271"/>
    </location>
</feature>
<evidence type="ECO:0000256" key="1">
    <source>
        <dbReference type="SAM" id="Coils"/>
    </source>
</evidence>
<dbReference type="PANTHER" id="PTHR31605:SF0">
    <property type="entry name" value="GLYCEROL-3-PHOSPHATE O-ACYLTRANSFERASE 1"/>
    <property type="match status" value="1"/>
</dbReference>
<gene>
    <name evidence="4" type="ORF">GOCE00092_LOCUS25858</name>
</gene>
<dbReference type="Pfam" id="PF01553">
    <property type="entry name" value="Acyltransferase"/>
    <property type="match status" value="1"/>
</dbReference>
<dbReference type="AlphaFoldDB" id="A0A7S1VRT6"/>
<keyword evidence="2" id="KW-0812">Transmembrane</keyword>
<evidence type="ECO:0000313" key="4">
    <source>
        <dbReference type="EMBL" id="CAD9309150.1"/>
    </source>
</evidence>
<dbReference type="InterPro" id="IPR052744">
    <property type="entry name" value="GPAT/DAPAT"/>
</dbReference>
<accession>A0A7S1VRT6</accession>
<sequence length="508" mass="57666">MTYITPKDAPAPLIKVSGVGTQFTQQLKIGDKIRPPGTAIALKMAKLVSDTEVVVDATDAGALELPVEPVAFDILPKVDQKVVYEKVLDKLASGGTIGIFPEGGSHDRTDLLPLKVGIALIAYNALEKDGINIPIIPIGLNYFQGHKFRARAVVEYGRPIYIDPKTLPDFVKGGGQRRHVCNELLARIEDAMKSVLTTTPDYQTLQQIHTARRLYQRKELLASEKQDMNRRFAEGFRRLVEIHEGTPPQDFVDLQTNIQAYRKELQELGIRDYQVAGLDREETEDERDSALRTMRLLYQIFHMLFCMAIAALPTICLNLPVGLISRLYAERRRKKALAKSKVKIHARDVMMTEKVLLSIVLVPTLWVIYAFVFYFFISDRNGEATVLFTLSMPLFSYTSIIVAESGMVGMKDLRPYLMRLVPSTRRRLAALPATRKTLQKELRTFVKKLGPSMGELYYGKKLDWNAIQEKRRQSDTLRRESEVDLKMLLKEENVKEPELQQEGSKKDQ</sequence>
<feature type="transmembrane region" description="Helical" evidence="2">
    <location>
        <begin position="355"/>
        <end position="377"/>
    </location>
</feature>
<evidence type="ECO:0000259" key="3">
    <source>
        <dbReference type="Pfam" id="PF01553"/>
    </source>
</evidence>
<dbReference type="PANTHER" id="PTHR31605">
    <property type="entry name" value="GLYCEROL-3-PHOSPHATE O-ACYLTRANSFERASE 1"/>
    <property type="match status" value="1"/>
</dbReference>
<evidence type="ECO:0000256" key="2">
    <source>
        <dbReference type="SAM" id="Phobius"/>
    </source>
</evidence>
<keyword evidence="2" id="KW-0472">Membrane</keyword>
<reference evidence="4" key="1">
    <citation type="submission" date="2021-01" db="EMBL/GenBank/DDBJ databases">
        <authorList>
            <person name="Corre E."/>
            <person name="Pelletier E."/>
            <person name="Niang G."/>
            <person name="Scheremetjew M."/>
            <person name="Finn R."/>
            <person name="Kale V."/>
            <person name="Holt S."/>
            <person name="Cochrane G."/>
            <person name="Meng A."/>
            <person name="Brown T."/>
            <person name="Cohen L."/>
        </authorList>
    </citation>
    <scope>NUCLEOTIDE SEQUENCE</scope>
    <source>
        <strain evidence="4">CCMP 410</strain>
    </source>
</reference>
<dbReference type="GO" id="GO:0004366">
    <property type="term" value="F:glycerol-3-phosphate O-acyltransferase activity"/>
    <property type="evidence" value="ECO:0007669"/>
    <property type="project" value="TreeGrafter"/>
</dbReference>
<organism evidence="4">
    <name type="scientific">Grammatophora oceanica</name>
    <dbReference type="NCBI Taxonomy" id="210454"/>
    <lineage>
        <taxon>Eukaryota</taxon>
        <taxon>Sar</taxon>
        <taxon>Stramenopiles</taxon>
        <taxon>Ochrophyta</taxon>
        <taxon>Bacillariophyta</taxon>
        <taxon>Fragilariophyceae</taxon>
        <taxon>Fragilariophycidae</taxon>
        <taxon>Rhabdonematales</taxon>
        <taxon>Grammatophoraceae</taxon>
        <taxon>Grammatophora</taxon>
    </lineage>
</organism>
<dbReference type="SUPFAM" id="SSF69593">
    <property type="entry name" value="Glycerol-3-phosphate (1)-acyltransferase"/>
    <property type="match status" value="1"/>
</dbReference>
<feature type="domain" description="Phospholipid/glycerol acyltransferase" evidence="3">
    <location>
        <begin position="79"/>
        <end position="139"/>
    </location>
</feature>
<dbReference type="GO" id="GO:0016287">
    <property type="term" value="F:glycerone-phosphate O-acyltransferase activity"/>
    <property type="evidence" value="ECO:0007669"/>
    <property type="project" value="TreeGrafter"/>
</dbReference>